<accession>A0ABT6Q0F6</accession>
<evidence type="ECO:0000259" key="1">
    <source>
        <dbReference type="Pfam" id="PF01370"/>
    </source>
</evidence>
<proteinExistence type="predicted"/>
<reference evidence="2" key="1">
    <citation type="submission" date="2023-05" db="EMBL/GenBank/DDBJ databases">
        <title>Whole genome sequence of Commensalibacter sp.</title>
        <authorList>
            <person name="Charoenyingcharoen P."/>
            <person name="Yukphan P."/>
        </authorList>
    </citation>
    <scope>NUCLEOTIDE SEQUENCE</scope>
    <source>
        <strain evidence="2">TBRC 16381</strain>
    </source>
</reference>
<dbReference type="Proteomes" id="UP001431634">
    <property type="component" value="Unassembled WGS sequence"/>
</dbReference>
<evidence type="ECO:0000313" key="2">
    <source>
        <dbReference type="EMBL" id="MDI2090460.1"/>
    </source>
</evidence>
<gene>
    <name evidence="2" type="ORF">QJV27_03535</name>
</gene>
<comment type="caution">
    <text evidence="2">The sequence shown here is derived from an EMBL/GenBank/DDBJ whole genome shotgun (WGS) entry which is preliminary data.</text>
</comment>
<dbReference type="EMBL" id="JASBAO010000001">
    <property type="protein sequence ID" value="MDI2090460.1"/>
    <property type="molecule type" value="Genomic_DNA"/>
</dbReference>
<protein>
    <submittedName>
        <fullName evidence="2">Complex I NDUFA9 subunit family protein</fullName>
    </submittedName>
</protein>
<evidence type="ECO:0000313" key="3">
    <source>
        <dbReference type="Proteomes" id="UP001431634"/>
    </source>
</evidence>
<dbReference type="Gene3D" id="3.40.50.720">
    <property type="entry name" value="NAD(P)-binding Rossmann-like Domain"/>
    <property type="match status" value="1"/>
</dbReference>
<dbReference type="SUPFAM" id="SSF51735">
    <property type="entry name" value="NAD(P)-binding Rossmann-fold domains"/>
    <property type="match status" value="1"/>
</dbReference>
<dbReference type="InterPro" id="IPR036291">
    <property type="entry name" value="NAD(P)-bd_dom_sf"/>
</dbReference>
<name>A0ABT6Q0F6_9PROT</name>
<organism evidence="2 3">
    <name type="scientific">Commensalibacter oyaizuii</name>
    <dbReference type="NCBI Taxonomy" id="3043873"/>
    <lineage>
        <taxon>Bacteria</taxon>
        <taxon>Pseudomonadati</taxon>
        <taxon>Pseudomonadota</taxon>
        <taxon>Alphaproteobacteria</taxon>
        <taxon>Acetobacterales</taxon>
        <taxon>Acetobacteraceae</taxon>
    </lineage>
</organism>
<dbReference type="RefSeq" id="WP_281447598.1">
    <property type="nucleotide sequence ID" value="NZ_JASBAO010000001.1"/>
</dbReference>
<dbReference type="PANTHER" id="PTHR12126">
    <property type="entry name" value="NADH-UBIQUINONE OXIDOREDUCTASE 39 KDA SUBUNIT-RELATED"/>
    <property type="match status" value="1"/>
</dbReference>
<dbReference type="InterPro" id="IPR051207">
    <property type="entry name" value="ComplexI_NDUFA9_subunit"/>
</dbReference>
<feature type="domain" description="NAD-dependent epimerase/dehydratase" evidence="1">
    <location>
        <begin position="9"/>
        <end position="214"/>
    </location>
</feature>
<keyword evidence="3" id="KW-1185">Reference proteome</keyword>
<dbReference type="PANTHER" id="PTHR12126:SF11">
    <property type="entry name" value="NADH DEHYDROGENASE [UBIQUINONE] 1 ALPHA SUBCOMPLEX SUBUNIT 9, MITOCHONDRIAL"/>
    <property type="match status" value="1"/>
</dbReference>
<dbReference type="CDD" id="cd05271">
    <property type="entry name" value="NDUFA9_like_SDR_a"/>
    <property type="match status" value="1"/>
</dbReference>
<dbReference type="Pfam" id="PF01370">
    <property type="entry name" value="Epimerase"/>
    <property type="match status" value="1"/>
</dbReference>
<sequence>MSDIRKVATIIGDNGFVENYIVERLVKAGYVVRVAVPQPALVNNIRPFGNVGQITPLYCSVEQENTIIRAVEGATVVINCAEASFGQNKTKLDRKNVKAAQIIAQLCATAGVETLIHRSALGADMNSSSPYLVSKKQGEEVVLKAFPAATILRPSVVFGPEDQFLNKLSLMAGYFPVFPVYKVNTRLQPVYVGDVADAVMQVIKNQDCRGKVYDLAGPQTFTNRELVNYLLRYLHRNNDASGLSPILIRLMAFGLQFMPGSLMTPELLNMMEYDSVLDGKQNGLTELGIVPISIETMAPVFLYCYRSSEDLTELKALQQYIK</sequence>
<dbReference type="InterPro" id="IPR001509">
    <property type="entry name" value="Epimerase_deHydtase"/>
</dbReference>